<feature type="transmembrane region" description="Helical" evidence="6">
    <location>
        <begin position="167"/>
        <end position="188"/>
    </location>
</feature>
<name>A0A0P9M7I1_9PSED</name>
<evidence type="ECO:0000256" key="3">
    <source>
        <dbReference type="ARBA" id="ARBA00022692"/>
    </source>
</evidence>
<evidence type="ECO:0000313" key="10">
    <source>
        <dbReference type="Proteomes" id="UP000269872"/>
    </source>
</evidence>
<dbReference type="Gene3D" id="1.20.1250.20">
    <property type="entry name" value="MFS general substrate transporter like domains"/>
    <property type="match status" value="1"/>
</dbReference>
<dbReference type="InterPro" id="IPR036259">
    <property type="entry name" value="MFS_trans_sf"/>
</dbReference>
<evidence type="ECO:0000256" key="6">
    <source>
        <dbReference type="SAM" id="Phobius"/>
    </source>
</evidence>
<feature type="transmembrane region" description="Helical" evidence="6">
    <location>
        <begin position="389"/>
        <end position="408"/>
    </location>
</feature>
<dbReference type="EMBL" id="RBUY01000158">
    <property type="protein sequence ID" value="RMV72160.1"/>
    <property type="molecule type" value="Genomic_DNA"/>
</dbReference>
<evidence type="ECO:0000256" key="1">
    <source>
        <dbReference type="ARBA" id="ARBA00004651"/>
    </source>
</evidence>
<dbReference type="GO" id="GO:0022857">
    <property type="term" value="F:transmembrane transporter activity"/>
    <property type="evidence" value="ECO:0007669"/>
    <property type="project" value="InterPro"/>
</dbReference>
<dbReference type="AlphaFoldDB" id="A0A0P9M7I1"/>
<evidence type="ECO:0000256" key="4">
    <source>
        <dbReference type="ARBA" id="ARBA00022989"/>
    </source>
</evidence>
<sequence>MLFCNKLANLFFYGFCTMPSLETAASGTTSKSSTGAGLSIAILALAGFVIVTTEFLIIGLLPSLARDLGISISTAGLLVTLFAFTVMLFGPPLTAMLSHLDRKRTFIVILLIFAASNALAAVSSNIWVLALARFIPALALPVFWGTASETASLLAGPKRAGKAVAQVYLGISAAMLFGIPLGTVFADAVGWRGAFWALTLLSALMAVLLALSMPRLEPTAKVGLAEQAKILRDPLFLANLLLSILLFTAMFGAYTYLADTLERIAGIESAQVGWWLMGFGAVGLIGNALGGRYVDRSPLGSTMAFALLLALGMTASVPAAGSMPLLAVVLVIWGIAHTALFPICQIRVMKAAPQAQALAGTLNVSAANAGIGLGSIIGGLTIEHLGLNAVGYVAAVVAVLAIAVAWMTGIQKNKAGAQPDLS</sequence>
<dbReference type="GO" id="GO:0005886">
    <property type="term" value="C:plasma membrane"/>
    <property type="evidence" value="ECO:0007669"/>
    <property type="project" value="UniProtKB-SubCell"/>
</dbReference>
<dbReference type="Proteomes" id="UP000278587">
    <property type="component" value="Unassembled WGS sequence"/>
</dbReference>
<accession>A0A0P9M7I1</accession>
<evidence type="ECO:0000313" key="9">
    <source>
        <dbReference type="EMBL" id="RMV72160.1"/>
    </source>
</evidence>
<dbReference type="CDD" id="cd17324">
    <property type="entry name" value="MFS_NepI_like"/>
    <property type="match status" value="1"/>
</dbReference>
<dbReference type="PANTHER" id="PTHR43124:SF10">
    <property type="entry name" value="PURINE EFFLUX PUMP PBUE"/>
    <property type="match status" value="1"/>
</dbReference>
<reference evidence="10 11" key="1">
    <citation type="submission" date="2018-08" db="EMBL/GenBank/DDBJ databases">
        <title>Recombination of ecologically and evolutionarily significant loci maintains genetic cohesion in the Pseudomonas syringae species complex.</title>
        <authorList>
            <person name="Dillon M."/>
            <person name="Thakur S."/>
            <person name="Almeida R.N.D."/>
            <person name="Weir B.S."/>
            <person name="Guttman D.S."/>
        </authorList>
    </citation>
    <scope>NUCLEOTIDE SEQUENCE [LARGE SCALE GENOMIC DNA]</scope>
    <source>
        <strain evidence="8 11">ICMP 4086</strain>
        <strain evidence="9 10">ICMP 7496</strain>
    </source>
</reference>
<dbReference type="Proteomes" id="UP000269872">
    <property type="component" value="Unassembled WGS sequence"/>
</dbReference>
<feature type="transmembrane region" description="Helical" evidence="6">
    <location>
        <begin position="325"/>
        <end position="344"/>
    </location>
</feature>
<dbReference type="InterPro" id="IPR011701">
    <property type="entry name" value="MFS"/>
</dbReference>
<feature type="transmembrane region" description="Helical" evidence="6">
    <location>
        <begin position="356"/>
        <end position="377"/>
    </location>
</feature>
<evidence type="ECO:0000259" key="7">
    <source>
        <dbReference type="PROSITE" id="PS50850"/>
    </source>
</evidence>
<feature type="transmembrane region" description="Helical" evidence="6">
    <location>
        <begin position="302"/>
        <end position="319"/>
    </location>
</feature>
<feature type="domain" description="Major facilitator superfamily (MFS) profile" evidence="7">
    <location>
        <begin position="39"/>
        <end position="413"/>
    </location>
</feature>
<feature type="transmembrane region" description="Helical" evidence="6">
    <location>
        <begin position="235"/>
        <end position="257"/>
    </location>
</feature>
<feature type="transmembrane region" description="Helical" evidence="6">
    <location>
        <begin position="68"/>
        <end position="93"/>
    </location>
</feature>
<comment type="caution">
    <text evidence="8">The sequence shown here is derived from an EMBL/GenBank/DDBJ whole genome shotgun (WGS) entry which is preliminary data.</text>
</comment>
<evidence type="ECO:0000256" key="5">
    <source>
        <dbReference type="ARBA" id="ARBA00023136"/>
    </source>
</evidence>
<dbReference type="Pfam" id="PF07690">
    <property type="entry name" value="MFS_1"/>
    <property type="match status" value="1"/>
</dbReference>
<feature type="transmembrane region" description="Helical" evidence="6">
    <location>
        <begin position="272"/>
        <end position="290"/>
    </location>
</feature>
<proteinExistence type="predicted"/>
<gene>
    <name evidence="9" type="ORF">ALP05_03970</name>
    <name evidence="8" type="ORF">ALQ84_01585</name>
</gene>
<keyword evidence="4 6" id="KW-1133">Transmembrane helix</keyword>
<feature type="transmembrane region" description="Helical" evidence="6">
    <location>
        <begin position="40"/>
        <end position="62"/>
    </location>
</feature>
<evidence type="ECO:0000256" key="2">
    <source>
        <dbReference type="ARBA" id="ARBA00022475"/>
    </source>
</evidence>
<feature type="transmembrane region" description="Helical" evidence="6">
    <location>
        <begin position="105"/>
        <end position="128"/>
    </location>
</feature>
<dbReference type="PROSITE" id="PS50850">
    <property type="entry name" value="MFS"/>
    <property type="match status" value="1"/>
</dbReference>
<keyword evidence="5 6" id="KW-0472">Membrane</keyword>
<dbReference type="SUPFAM" id="SSF103473">
    <property type="entry name" value="MFS general substrate transporter"/>
    <property type="match status" value="1"/>
</dbReference>
<dbReference type="PANTHER" id="PTHR43124">
    <property type="entry name" value="PURINE EFFLUX PUMP PBUE"/>
    <property type="match status" value="1"/>
</dbReference>
<organism evidence="8 11">
    <name type="scientific">Pseudomonas caricapapayae</name>
    <dbReference type="NCBI Taxonomy" id="46678"/>
    <lineage>
        <taxon>Bacteria</taxon>
        <taxon>Pseudomonadati</taxon>
        <taxon>Pseudomonadota</taxon>
        <taxon>Gammaproteobacteria</taxon>
        <taxon>Pseudomonadales</taxon>
        <taxon>Pseudomonadaceae</taxon>
        <taxon>Pseudomonas</taxon>
    </lineage>
</organism>
<feature type="transmembrane region" description="Helical" evidence="6">
    <location>
        <begin position="194"/>
        <end position="214"/>
    </location>
</feature>
<keyword evidence="2" id="KW-1003">Cell membrane</keyword>
<keyword evidence="3 6" id="KW-0812">Transmembrane</keyword>
<dbReference type="InterPro" id="IPR050189">
    <property type="entry name" value="MFS_Efflux_Transporters"/>
</dbReference>
<dbReference type="EMBL" id="RBOC01000109">
    <property type="protein sequence ID" value="RMM09109.1"/>
    <property type="molecule type" value="Genomic_DNA"/>
</dbReference>
<protein>
    <submittedName>
        <fullName evidence="8">Major facilitator family transporter</fullName>
    </submittedName>
</protein>
<dbReference type="InterPro" id="IPR020846">
    <property type="entry name" value="MFS_dom"/>
</dbReference>
<comment type="subcellular location">
    <subcellularLocation>
        <location evidence="1">Cell membrane</location>
        <topology evidence="1">Multi-pass membrane protein</topology>
    </subcellularLocation>
</comment>
<evidence type="ECO:0000313" key="8">
    <source>
        <dbReference type="EMBL" id="RMM09109.1"/>
    </source>
</evidence>
<evidence type="ECO:0000313" key="11">
    <source>
        <dbReference type="Proteomes" id="UP000278587"/>
    </source>
</evidence>